<reference evidence="2 3" key="2">
    <citation type="journal article" date="2016" name="Genome Announc.">
        <title>Draft Genome Sequence of a Biocontrol Rhizobacterium, Chryseobacterium kwangjuense Strain KJ1R5, Isolated from Pepper (Capsicum annuum).</title>
        <authorList>
            <person name="Jeong J.J."/>
            <person name="Park H."/>
            <person name="Park B.H."/>
            <person name="Mannaa M."/>
            <person name="Sang M.K."/>
            <person name="Choi I.G."/>
            <person name="Kim K.D."/>
        </authorList>
    </citation>
    <scope>NUCLEOTIDE SEQUENCE [LARGE SCALE GENOMIC DNA]</scope>
    <source>
        <strain evidence="2 3">KJ1R5</strain>
    </source>
</reference>
<gene>
    <name evidence="2" type="ORF">AU378_14025</name>
</gene>
<evidence type="ECO:0000256" key="1">
    <source>
        <dbReference type="SAM" id="SignalP"/>
    </source>
</evidence>
<comment type="caution">
    <text evidence="2">The sequence shown here is derived from an EMBL/GenBank/DDBJ whole genome shotgun (WGS) entry which is preliminary data.</text>
</comment>
<dbReference type="EMBL" id="LPUR01000011">
    <property type="protein sequence ID" value="KXH83506.1"/>
    <property type="molecule type" value="Genomic_DNA"/>
</dbReference>
<evidence type="ECO:0000313" key="2">
    <source>
        <dbReference type="EMBL" id="KXH83506.1"/>
    </source>
</evidence>
<keyword evidence="1" id="KW-0732">Signal</keyword>
<dbReference type="AlphaFoldDB" id="A0A135WF33"/>
<evidence type="ECO:0000313" key="3">
    <source>
        <dbReference type="Proteomes" id="UP000070513"/>
    </source>
</evidence>
<proteinExistence type="predicted"/>
<accession>A0A135WF33</accession>
<sequence>MFSKLKHNYMKKNYLISASFLVSSFAFAQVGINTAEPKVTLDVVATADDPAVKDGITAPRITGAQLRSKSYGADQNGAFVYVTAADTAPAGQTIDVTSVGYYYFDSRTGVNKWIKFASGNTSTGADLTNDIWKDVVADPGTITPGMIQSTIGPARTETSTLTTGITRTFDQRAVYTDSNLLGLGTINPKGIFHTYSNNSIYFDKIGNGTQLFLRKSGNGSTVANPLVVPGGAGLGQFVMSGYTGEATADTGGWNESAGISIQGIAANRWSSTSGASSMRFYVTPRSANISGTPPGGQGFKRAAMQIEHDGRTIISNILPYNTGTLDANGLFPTDGLKGRFTIQDTTSDALYINAPLSDQSALSTGQILVWDSAGSTLTPSPAGSNFDSYNITSAGTTHTKGKVGTAPLTGLVKVSIPSTLSSAGSITETVVGGSSHIIDANTGIILTSPDGGKFKITVNNDGSLNSTKVTIL</sequence>
<organism evidence="2 3">
    <name type="scientific">Chryseobacterium kwangjuense</name>
    <dbReference type="NCBI Taxonomy" id="267125"/>
    <lineage>
        <taxon>Bacteria</taxon>
        <taxon>Pseudomonadati</taxon>
        <taxon>Bacteroidota</taxon>
        <taxon>Flavobacteriia</taxon>
        <taxon>Flavobacteriales</taxon>
        <taxon>Weeksellaceae</taxon>
        <taxon>Chryseobacterium group</taxon>
        <taxon>Chryseobacterium</taxon>
    </lineage>
</organism>
<feature type="signal peptide" evidence="1">
    <location>
        <begin position="1"/>
        <end position="28"/>
    </location>
</feature>
<feature type="chain" id="PRO_5007467924" evidence="1">
    <location>
        <begin position="29"/>
        <end position="472"/>
    </location>
</feature>
<dbReference type="OrthoDB" id="1242646at2"/>
<protein>
    <submittedName>
        <fullName evidence="2">Uncharacterized protein</fullName>
    </submittedName>
</protein>
<dbReference type="Proteomes" id="UP000070513">
    <property type="component" value="Unassembled WGS sequence"/>
</dbReference>
<name>A0A135WF33_9FLAO</name>
<dbReference type="RefSeq" id="WP_062651961.1">
    <property type="nucleotide sequence ID" value="NZ_LPUR01000011.1"/>
</dbReference>
<reference evidence="3" key="1">
    <citation type="submission" date="2015-12" db="EMBL/GenBank/DDBJ databases">
        <title>Genome sequence of a biocontrol rhizobacterium Chryseobacterium kwangjuense strain KJ1R5 isolated from pepper (Capsicum annuum L.).</title>
        <authorList>
            <person name="Jeong J.-J."/>
            <person name="Park H."/>
            <person name="Mannaa M."/>
            <person name="Sang M.K."/>
            <person name="Choi I.-G."/>
            <person name="Kim K.D."/>
        </authorList>
    </citation>
    <scope>NUCLEOTIDE SEQUENCE [LARGE SCALE GENOMIC DNA]</scope>
    <source>
        <strain evidence="3">KJ1R5</strain>
    </source>
</reference>